<accession>A0A9P0AQ55</accession>
<evidence type="ECO:0000259" key="2">
    <source>
        <dbReference type="PROSITE" id="PS50157"/>
    </source>
</evidence>
<reference evidence="3" key="1">
    <citation type="submission" date="2021-12" db="EMBL/GenBank/DDBJ databases">
        <authorList>
            <person name="King R."/>
        </authorList>
    </citation>
    <scope>NUCLEOTIDE SEQUENCE</scope>
</reference>
<keyword evidence="4" id="KW-1185">Reference proteome</keyword>
<feature type="non-terminal residue" evidence="3">
    <location>
        <position position="1"/>
    </location>
</feature>
<dbReference type="PANTHER" id="PTHR33936">
    <property type="entry name" value="PROTEIN CBG17840"/>
    <property type="match status" value="1"/>
</dbReference>
<dbReference type="Proteomes" id="UP001154078">
    <property type="component" value="Chromosome 1"/>
</dbReference>
<sequence>STETLNSRTLHRQEFTCKYCKQSFSKKFNLNRHLKNTHGEEAIGILNSKKCHIFCIICSTEKVIGGFLSYNDYISHLKETHNVQVEEKLYHFVKKEDFEVWRSSEEKEVNYALQCTNVEKSRTRIYYNCNRSDSRGFVSNCSKKISKTGGSIKINGTCPSRIIATFLPEGSITVRYIQTHVGHEIEVRTQRLSKNDQKYLVDQLKAGVCTERIVKNARTVKESDKLTRLNLVTRNDLSNLARRNNIEKMRHSNDMVATALKVHEWNSEGKNYVFLFKQLEKLGTDAPISTEFLMTDDDVKYYNAWVKTMSNSPRRLLCTWHLLKNWNIQGKRKLKTQELKNTMRKDMRKILTATNVQSFQKNKENYLKILQEQNETEFITYLQK</sequence>
<name>A0A9P0AQ55_BRAAE</name>
<dbReference type="SMART" id="SM00355">
    <property type="entry name" value="ZnF_C2H2"/>
    <property type="match status" value="2"/>
</dbReference>
<dbReference type="EMBL" id="OV121132">
    <property type="protein sequence ID" value="CAH0545957.1"/>
    <property type="molecule type" value="Genomic_DNA"/>
</dbReference>
<dbReference type="InterPro" id="IPR013087">
    <property type="entry name" value="Znf_C2H2_type"/>
</dbReference>
<proteinExistence type="predicted"/>
<dbReference type="AlphaFoldDB" id="A0A9P0AQ55"/>
<evidence type="ECO:0000256" key="1">
    <source>
        <dbReference type="PROSITE-ProRule" id="PRU00042"/>
    </source>
</evidence>
<keyword evidence="1" id="KW-0863">Zinc-finger</keyword>
<feature type="domain" description="C2H2-type" evidence="2">
    <location>
        <begin position="15"/>
        <end position="43"/>
    </location>
</feature>
<dbReference type="InterPro" id="IPR052797">
    <property type="entry name" value="RegFact_GeneExpr_CellDeath"/>
</dbReference>
<dbReference type="GO" id="GO:0008270">
    <property type="term" value="F:zinc ion binding"/>
    <property type="evidence" value="ECO:0007669"/>
    <property type="project" value="UniProtKB-KW"/>
</dbReference>
<gene>
    <name evidence="3" type="ORF">MELIAE_LOCUS225</name>
</gene>
<dbReference type="Gene3D" id="3.30.160.60">
    <property type="entry name" value="Classic Zinc Finger"/>
    <property type="match status" value="1"/>
</dbReference>
<dbReference type="PROSITE" id="PS00028">
    <property type="entry name" value="ZINC_FINGER_C2H2_1"/>
    <property type="match status" value="1"/>
</dbReference>
<dbReference type="PANTHER" id="PTHR33936:SF24">
    <property type="entry name" value="C2H2-TYPE DOMAIN-CONTAINING PROTEIN"/>
    <property type="match status" value="1"/>
</dbReference>
<evidence type="ECO:0000313" key="3">
    <source>
        <dbReference type="EMBL" id="CAH0545957.1"/>
    </source>
</evidence>
<keyword evidence="1" id="KW-0479">Metal-binding</keyword>
<dbReference type="PROSITE" id="PS50157">
    <property type="entry name" value="ZINC_FINGER_C2H2_2"/>
    <property type="match status" value="1"/>
</dbReference>
<organism evidence="3 4">
    <name type="scientific">Brassicogethes aeneus</name>
    <name type="common">Rape pollen beetle</name>
    <name type="synonym">Meligethes aeneus</name>
    <dbReference type="NCBI Taxonomy" id="1431903"/>
    <lineage>
        <taxon>Eukaryota</taxon>
        <taxon>Metazoa</taxon>
        <taxon>Ecdysozoa</taxon>
        <taxon>Arthropoda</taxon>
        <taxon>Hexapoda</taxon>
        <taxon>Insecta</taxon>
        <taxon>Pterygota</taxon>
        <taxon>Neoptera</taxon>
        <taxon>Endopterygota</taxon>
        <taxon>Coleoptera</taxon>
        <taxon>Polyphaga</taxon>
        <taxon>Cucujiformia</taxon>
        <taxon>Nitidulidae</taxon>
        <taxon>Meligethinae</taxon>
        <taxon>Brassicogethes</taxon>
    </lineage>
</organism>
<keyword evidence="1" id="KW-0862">Zinc</keyword>
<evidence type="ECO:0000313" key="4">
    <source>
        <dbReference type="Proteomes" id="UP001154078"/>
    </source>
</evidence>
<protein>
    <recommendedName>
        <fullName evidence="2">C2H2-type domain-containing protein</fullName>
    </recommendedName>
</protein>